<feature type="chain" id="PRO_5012369514" evidence="2">
    <location>
        <begin position="26"/>
        <end position="178"/>
    </location>
</feature>
<dbReference type="RefSeq" id="WP_076955445.1">
    <property type="nucleotide sequence ID" value="NZ_MLCO01000005.1"/>
</dbReference>
<feature type="region of interest" description="Disordered" evidence="1">
    <location>
        <begin position="159"/>
        <end position="178"/>
    </location>
</feature>
<dbReference type="Proteomes" id="UP000188879">
    <property type="component" value="Unassembled WGS sequence"/>
</dbReference>
<evidence type="ECO:0000256" key="2">
    <source>
        <dbReference type="SAM" id="SignalP"/>
    </source>
</evidence>
<dbReference type="AlphaFoldDB" id="A0A1V2H8H2"/>
<evidence type="ECO:0000256" key="1">
    <source>
        <dbReference type="SAM" id="MobiDB-lite"/>
    </source>
</evidence>
<comment type="caution">
    <text evidence="3">The sequence shown here is derived from an EMBL/GenBank/DDBJ whole genome shotgun (WGS) entry which is preliminary data.</text>
</comment>
<evidence type="ECO:0000313" key="3">
    <source>
        <dbReference type="EMBL" id="ONG58985.1"/>
    </source>
</evidence>
<dbReference type="EMBL" id="MLCO01000005">
    <property type="protein sequence ID" value="ONG58985.1"/>
    <property type="molecule type" value="Genomic_DNA"/>
</dbReference>
<keyword evidence="4" id="KW-1185">Reference proteome</keyword>
<accession>A0A1V2H8H2</accession>
<feature type="signal peptide" evidence="2">
    <location>
        <begin position="1"/>
        <end position="25"/>
    </location>
</feature>
<keyword evidence="2" id="KW-0732">Signal</keyword>
<dbReference type="OrthoDB" id="7270931at2"/>
<name>A0A1V2H8H2_9PROT</name>
<organism evidence="3 4">
    <name type="scientific">Teichococcus deserti</name>
    <dbReference type="NCBI Taxonomy" id="1817963"/>
    <lineage>
        <taxon>Bacteria</taxon>
        <taxon>Pseudomonadati</taxon>
        <taxon>Pseudomonadota</taxon>
        <taxon>Alphaproteobacteria</taxon>
        <taxon>Acetobacterales</taxon>
        <taxon>Roseomonadaceae</taxon>
        <taxon>Roseomonas</taxon>
    </lineage>
</organism>
<sequence>MARINQRLAGFALAAGVALALPAAAQSCLQSAEKTAMDVRALQSQLMVAALSCDRHDQYNAFVTRYQKELGTAYRSVAGHFRRVHGGNGQRQLDIYITSLANAQSQEGIRQGSFFCQNVAPLFQQALSQPGMTELAALSVSQQVTNPYEAQICPAPAIRSAAAPRRSTPAAPTQVATR</sequence>
<dbReference type="PROSITE" id="PS51257">
    <property type="entry name" value="PROKAR_LIPOPROTEIN"/>
    <property type="match status" value="1"/>
</dbReference>
<protein>
    <submittedName>
        <fullName evidence="3">Uncharacterized protein</fullName>
    </submittedName>
</protein>
<gene>
    <name evidence="3" type="ORF">BKE38_00660</name>
</gene>
<reference evidence="3 4" key="1">
    <citation type="submission" date="2016-10" db="EMBL/GenBank/DDBJ databases">
        <title>Draft Genome sequence of Roseomonas sp. strain M3.</title>
        <authorList>
            <person name="Subhash Y."/>
            <person name="Lee S."/>
        </authorList>
    </citation>
    <scope>NUCLEOTIDE SEQUENCE [LARGE SCALE GENOMIC DNA]</scope>
    <source>
        <strain evidence="3 4">M3</strain>
    </source>
</reference>
<evidence type="ECO:0000313" key="4">
    <source>
        <dbReference type="Proteomes" id="UP000188879"/>
    </source>
</evidence>
<proteinExistence type="predicted"/>